<evidence type="ECO:0000313" key="7">
    <source>
        <dbReference type="Proteomes" id="UP001459277"/>
    </source>
</evidence>
<reference evidence="6 7" key="1">
    <citation type="submission" date="2024-01" db="EMBL/GenBank/DDBJ databases">
        <title>A telomere-to-telomere, gap-free genome of sweet tea (Lithocarpus litseifolius).</title>
        <authorList>
            <person name="Zhou J."/>
        </authorList>
    </citation>
    <scope>NUCLEOTIDE SEQUENCE [LARGE SCALE GENOMIC DNA]</scope>
    <source>
        <strain evidence="6">Zhou-2022a</strain>
        <tissue evidence="6">Leaf</tissue>
    </source>
</reference>
<dbReference type="GO" id="GO:0005634">
    <property type="term" value="C:nucleus"/>
    <property type="evidence" value="ECO:0007669"/>
    <property type="project" value="UniProtKB-SubCell"/>
</dbReference>
<feature type="region of interest" description="Disordered" evidence="4">
    <location>
        <begin position="1"/>
        <end position="38"/>
    </location>
</feature>
<feature type="compositionally biased region" description="Basic and acidic residues" evidence="4">
    <location>
        <begin position="27"/>
        <end position="38"/>
    </location>
</feature>
<dbReference type="InterPro" id="IPR046341">
    <property type="entry name" value="SET_dom_sf"/>
</dbReference>
<dbReference type="InterPro" id="IPR036987">
    <property type="entry name" value="SRA-YDG_sf"/>
</dbReference>
<sequence length="403" mass="44950">MQGRVSPRLQEKSDEQKTSYGSKRKRLSDDLKDQVSKNETDVVPVEDIGCRSDLETGCNNGDAQVVSDLMKVTMTFRDFETLYLRFVQVEEEKRCLKPKDDVHISNGSENNNGNACDGHAKRCTRRPDLKAISEASFWIMCYTYITCINVGHQFSSRAAMVAVGLHGQCLRGIDYTGESSKVQKTREIMLPVAVSIVLSGQYEDDVDKSEEVEHTGEGGNDLLGNKYQVKDQVMCRGNFALKNNIDQGLPVRVIRGHKCVVGWHPRKIYTYDGLYKVEHTYEFKFCLLLKNCISILKSMKIDFVDFARKKVSKGHSELNGLVCMDISGGEEKIRIAATNVCDVPPIAPSGFKYVKSVEVAENISIPPNAPGCNCKGKCTNAEKCSCTRLNGNDFPYVHDDGGR</sequence>
<dbReference type="SUPFAM" id="SSF82199">
    <property type="entry name" value="SET domain"/>
    <property type="match status" value="1"/>
</dbReference>
<dbReference type="Pfam" id="PF05033">
    <property type="entry name" value="Pre-SET"/>
    <property type="match status" value="1"/>
</dbReference>
<dbReference type="EMBL" id="JAZDWU010000012">
    <property type="protein sequence ID" value="KAK9984300.1"/>
    <property type="molecule type" value="Genomic_DNA"/>
</dbReference>
<keyword evidence="7" id="KW-1185">Reference proteome</keyword>
<keyword evidence="2 3" id="KW-0539">Nucleus</keyword>
<evidence type="ECO:0000256" key="3">
    <source>
        <dbReference type="PROSITE-ProRule" id="PRU00358"/>
    </source>
</evidence>
<dbReference type="PANTHER" id="PTHR45660:SF94">
    <property type="entry name" value="HISTONE-LYSINE N-METHYLTRANSFERASE, H3 LYSINE-9 SPECIFIC SUVH4"/>
    <property type="match status" value="1"/>
</dbReference>
<dbReference type="AlphaFoldDB" id="A0AAW2BJJ7"/>
<evidence type="ECO:0000313" key="6">
    <source>
        <dbReference type="EMBL" id="KAK9984300.1"/>
    </source>
</evidence>
<name>A0AAW2BJJ7_9ROSI</name>
<evidence type="ECO:0000256" key="4">
    <source>
        <dbReference type="SAM" id="MobiDB-lite"/>
    </source>
</evidence>
<accession>A0AAW2BJJ7</accession>
<dbReference type="PROSITE" id="PS51015">
    <property type="entry name" value="YDG"/>
    <property type="match status" value="1"/>
</dbReference>
<evidence type="ECO:0000256" key="2">
    <source>
        <dbReference type="ARBA" id="ARBA00023242"/>
    </source>
</evidence>
<dbReference type="GO" id="GO:0003690">
    <property type="term" value="F:double-stranded DNA binding"/>
    <property type="evidence" value="ECO:0007669"/>
    <property type="project" value="TreeGrafter"/>
</dbReference>
<dbReference type="SMART" id="SM00466">
    <property type="entry name" value="SRA"/>
    <property type="match status" value="1"/>
</dbReference>
<dbReference type="InterPro" id="IPR051357">
    <property type="entry name" value="H3K9_HMTase_SUVAR3-9"/>
</dbReference>
<organism evidence="6 7">
    <name type="scientific">Lithocarpus litseifolius</name>
    <dbReference type="NCBI Taxonomy" id="425828"/>
    <lineage>
        <taxon>Eukaryota</taxon>
        <taxon>Viridiplantae</taxon>
        <taxon>Streptophyta</taxon>
        <taxon>Embryophyta</taxon>
        <taxon>Tracheophyta</taxon>
        <taxon>Spermatophyta</taxon>
        <taxon>Magnoliopsida</taxon>
        <taxon>eudicotyledons</taxon>
        <taxon>Gunneridae</taxon>
        <taxon>Pentapetalae</taxon>
        <taxon>rosids</taxon>
        <taxon>fabids</taxon>
        <taxon>Fagales</taxon>
        <taxon>Fagaceae</taxon>
        <taxon>Lithocarpus</taxon>
    </lineage>
</organism>
<protein>
    <recommendedName>
        <fullName evidence="5">YDG domain-containing protein</fullName>
    </recommendedName>
</protein>
<dbReference type="InterPro" id="IPR015947">
    <property type="entry name" value="PUA-like_sf"/>
</dbReference>
<dbReference type="Pfam" id="PF02182">
    <property type="entry name" value="SAD_SRA"/>
    <property type="match status" value="1"/>
</dbReference>
<proteinExistence type="predicted"/>
<dbReference type="SMART" id="SM00468">
    <property type="entry name" value="PreSET"/>
    <property type="match status" value="1"/>
</dbReference>
<dbReference type="GO" id="GO:0000775">
    <property type="term" value="C:chromosome, centromeric region"/>
    <property type="evidence" value="ECO:0007669"/>
    <property type="project" value="UniProtKB-SubCell"/>
</dbReference>
<dbReference type="GO" id="GO:0042054">
    <property type="term" value="F:histone methyltransferase activity"/>
    <property type="evidence" value="ECO:0007669"/>
    <property type="project" value="InterPro"/>
</dbReference>
<dbReference type="Gene3D" id="2.170.270.10">
    <property type="entry name" value="SET domain"/>
    <property type="match status" value="1"/>
</dbReference>
<gene>
    <name evidence="6" type="ORF">SO802_033825</name>
</gene>
<comment type="caution">
    <text evidence="6">The sequence shown here is derived from an EMBL/GenBank/DDBJ whole genome shotgun (WGS) entry which is preliminary data.</text>
</comment>
<comment type="subcellular location">
    <subcellularLocation>
        <location evidence="1">Chromosome</location>
        <location evidence="1">Centromere</location>
    </subcellularLocation>
    <subcellularLocation>
        <location evidence="3">Nucleus</location>
    </subcellularLocation>
</comment>
<feature type="domain" description="YDG" evidence="5">
    <location>
        <begin position="143"/>
        <end position="300"/>
    </location>
</feature>
<dbReference type="InterPro" id="IPR007728">
    <property type="entry name" value="Pre-SET_dom"/>
</dbReference>
<dbReference type="GO" id="GO:0008270">
    <property type="term" value="F:zinc ion binding"/>
    <property type="evidence" value="ECO:0007669"/>
    <property type="project" value="InterPro"/>
</dbReference>
<evidence type="ECO:0000259" key="5">
    <source>
        <dbReference type="PROSITE" id="PS51015"/>
    </source>
</evidence>
<dbReference type="InterPro" id="IPR003105">
    <property type="entry name" value="SRA_YDG"/>
</dbReference>
<dbReference type="Proteomes" id="UP001459277">
    <property type="component" value="Unassembled WGS sequence"/>
</dbReference>
<dbReference type="Gene3D" id="2.30.280.10">
    <property type="entry name" value="SRA-YDG"/>
    <property type="match status" value="1"/>
</dbReference>
<dbReference type="SUPFAM" id="SSF88697">
    <property type="entry name" value="PUA domain-like"/>
    <property type="match status" value="1"/>
</dbReference>
<evidence type="ECO:0000256" key="1">
    <source>
        <dbReference type="ARBA" id="ARBA00004584"/>
    </source>
</evidence>
<dbReference type="PANTHER" id="PTHR45660">
    <property type="entry name" value="HISTONE-LYSINE N-METHYLTRANSFERASE SETMAR"/>
    <property type="match status" value="1"/>
</dbReference>